<dbReference type="EMBL" id="GBRH01272226">
    <property type="protein sequence ID" value="JAD25669.1"/>
    <property type="molecule type" value="Transcribed_RNA"/>
</dbReference>
<organism evidence="1">
    <name type="scientific">Arundo donax</name>
    <name type="common">Giant reed</name>
    <name type="synonym">Donax arundinaceus</name>
    <dbReference type="NCBI Taxonomy" id="35708"/>
    <lineage>
        <taxon>Eukaryota</taxon>
        <taxon>Viridiplantae</taxon>
        <taxon>Streptophyta</taxon>
        <taxon>Embryophyta</taxon>
        <taxon>Tracheophyta</taxon>
        <taxon>Spermatophyta</taxon>
        <taxon>Magnoliopsida</taxon>
        <taxon>Liliopsida</taxon>
        <taxon>Poales</taxon>
        <taxon>Poaceae</taxon>
        <taxon>PACMAD clade</taxon>
        <taxon>Arundinoideae</taxon>
        <taxon>Arundineae</taxon>
        <taxon>Arundo</taxon>
    </lineage>
</organism>
<evidence type="ECO:0000313" key="1">
    <source>
        <dbReference type="EMBL" id="JAD25669.1"/>
    </source>
</evidence>
<sequence>MAVAGGSQVLRIVKSLYPRVNYMGPSVGSRGRW</sequence>
<name>A0A0A8YH20_ARUDO</name>
<proteinExistence type="predicted"/>
<reference evidence="1" key="2">
    <citation type="journal article" date="2015" name="Data Brief">
        <title>Shoot transcriptome of the giant reed, Arundo donax.</title>
        <authorList>
            <person name="Barrero R.A."/>
            <person name="Guerrero F.D."/>
            <person name="Moolhuijzen P."/>
            <person name="Goolsby J.A."/>
            <person name="Tidwell J."/>
            <person name="Bellgard S.E."/>
            <person name="Bellgard M.I."/>
        </authorList>
    </citation>
    <scope>NUCLEOTIDE SEQUENCE</scope>
    <source>
        <tissue evidence="1">Shoot tissue taken approximately 20 cm above the soil surface</tissue>
    </source>
</reference>
<accession>A0A0A8YH20</accession>
<protein>
    <submittedName>
        <fullName evidence="1">Uncharacterized protein</fullName>
    </submittedName>
</protein>
<dbReference type="AlphaFoldDB" id="A0A0A8YH20"/>
<reference evidence="1" key="1">
    <citation type="submission" date="2014-09" db="EMBL/GenBank/DDBJ databases">
        <authorList>
            <person name="Magalhaes I.L.F."/>
            <person name="Oliveira U."/>
            <person name="Santos F.R."/>
            <person name="Vidigal T.H.D.A."/>
            <person name="Brescovit A.D."/>
            <person name="Santos A.J."/>
        </authorList>
    </citation>
    <scope>NUCLEOTIDE SEQUENCE</scope>
    <source>
        <tissue evidence="1">Shoot tissue taken approximately 20 cm above the soil surface</tissue>
    </source>
</reference>